<accession>X1CSD9</accession>
<dbReference type="EC" id="6.1.1.4" evidence="2"/>
<feature type="domain" description="Methionyl/Valyl/Leucyl/Isoleucyl-tRNA synthetase anticodon-binding" evidence="9">
    <location>
        <begin position="34"/>
        <end position="94"/>
    </location>
</feature>
<dbReference type="SUPFAM" id="SSF47323">
    <property type="entry name" value="Anticodon-binding domain of a subclass of class I aminoacyl-tRNA synthetases"/>
    <property type="match status" value="1"/>
</dbReference>
<organism evidence="10">
    <name type="scientific">marine sediment metagenome</name>
    <dbReference type="NCBI Taxonomy" id="412755"/>
    <lineage>
        <taxon>unclassified sequences</taxon>
        <taxon>metagenomes</taxon>
        <taxon>ecological metagenomes</taxon>
    </lineage>
</organism>
<evidence type="ECO:0000256" key="7">
    <source>
        <dbReference type="ARBA" id="ARBA00023146"/>
    </source>
</evidence>
<evidence type="ECO:0000256" key="5">
    <source>
        <dbReference type="ARBA" id="ARBA00022840"/>
    </source>
</evidence>
<keyword evidence="7" id="KW-0030">Aminoacyl-tRNA synthetase</keyword>
<comment type="similarity">
    <text evidence="1">Belongs to the class-I aminoacyl-tRNA synthetase family.</text>
</comment>
<evidence type="ECO:0000259" key="9">
    <source>
        <dbReference type="Pfam" id="PF08264"/>
    </source>
</evidence>
<dbReference type="InterPro" id="IPR009080">
    <property type="entry name" value="tRNAsynth_Ia_anticodon-bd"/>
</dbReference>
<comment type="catalytic activity">
    <reaction evidence="8">
        <text>tRNA(Leu) + L-leucine + ATP = L-leucyl-tRNA(Leu) + AMP + diphosphate</text>
        <dbReference type="Rhea" id="RHEA:11688"/>
        <dbReference type="Rhea" id="RHEA-COMP:9613"/>
        <dbReference type="Rhea" id="RHEA-COMP:9622"/>
        <dbReference type="ChEBI" id="CHEBI:30616"/>
        <dbReference type="ChEBI" id="CHEBI:33019"/>
        <dbReference type="ChEBI" id="CHEBI:57427"/>
        <dbReference type="ChEBI" id="CHEBI:78442"/>
        <dbReference type="ChEBI" id="CHEBI:78494"/>
        <dbReference type="ChEBI" id="CHEBI:456215"/>
        <dbReference type="EC" id="6.1.1.4"/>
    </reaction>
</comment>
<comment type="caution">
    <text evidence="10">The sequence shown here is derived from an EMBL/GenBank/DDBJ whole genome shotgun (WGS) entry which is preliminary data.</text>
</comment>
<dbReference type="Gene3D" id="1.10.730.10">
    <property type="entry name" value="Isoleucyl-tRNA Synthetase, Domain 1"/>
    <property type="match status" value="1"/>
</dbReference>
<keyword evidence="6" id="KW-0648">Protein biosynthesis</keyword>
<sequence length="97" mass="10994">SENGVKGVFNFIIRTYKFFANPDNTNKETEDPETLKILHQTIKKVENDIEGLKFNTAISQMMIFTNHCLKAGTVTRNTAETFAKLISPFAPHLAYDL</sequence>
<dbReference type="CDD" id="cd07958">
    <property type="entry name" value="Anticodon_Ia_Leu_BEm"/>
    <property type="match status" value="1"/>
</dbReference>
<proteinExistence type="inferred from homology"/>
<evidence type="ECO:0000256" key="1">
    <source>
        <dbReference type="ARBA" id="ARBA00005594"/>
    </source>
</evidence>
<dbReference type="AlphaFoldDB" id="X1CSD9"/>
<reference evidence="10" key="1">
    <citation type="journal article" date="2014" name="Front. Microbiol.">
        <title>High frequency of phylogenetically diverse reductive dehalogenase-homologous genes in deep subseafloor sedimentary metagenomes.</title>
        <authorList>
            <person name="Kawai M."/>
            <person name="Futagami T."/>
            <person name="Toyoda A."/>
            <person name="Takaki Y."/>
            <person name="Nishi S."/>
            <person name="Hori S."/>
            <person name="Arai W."/>
            <person name="Tsubouchi T."/>
            <person name="Morono Y."/>
            <person name="Uchiyama I."/>
            <person name="Ito T."/>
            <person name="Fujiyama A."/>
            <person name="Inagaki F."/>
            <person name="Takami H."/>
        </authorList>
    </citation>
    <scope>NUCLEOTIDE SEQUENCE</scope>
    <source>
        <strain evidence="10">Expedition CK06-06</strain>
    </source>
</reference>
<keyword evidence="3" id="KW-0436">Ligase</keyword>
<dbReference type="GO" id="GO:0005524">
    <property type="term" value="F:ATP binding"/>
    <property type="evidence" value="ECO:0007669"/>
    <property type="project" value="UniProtKB-KW"/>
</dbReference>
<evidence type="ECO:0000256" key="4">
    <source>
        <dbReference type="ARBA" id="ARBA00022741"/>
    </source>
</evidence>
<dbReference type="Pfam" id="PF08264">
    <property type="entry name" value="Anticodon_1"/>
    <property type="match status" value="1"/>
</dbReference>
<evidence type="ECO:0000256" key="6">
    <source>
        <dbReference type="ARBA" id="ARBA00022917"/>
    </source>
</evidence>
<evidence type="ECO:0000256" key="2">
    <source>
        <dbReference type="ARBA" id="ARBA00013164"/>
    </source>
</evidence>
<name>X1CSD9_9ZZZZ</name>
<dbReference type="PANTHER" id="PTHR43740">
    <property type="entry name" value="LEUCYL-TRNA SYNTHETASE"/>
    <property type="match status" value="1"/>
</dbReference>
<protein>
    <recommendedName>
        <fullName evidence="2">leucine--tRNA ligase</fullName>
        <ecNumber evidence="2">6.1.1.4</ecNumber>
    </recommendedName>
</protein>
<feature type="non-terminal residue" evidence="10">
    <location>
        <position position="1"/>
    </location>
</feature>
<dbReference type="EMBL" id="BART01032478">
    <property type="protein sequence ID" value="GAH11371.1"/>
    <property type="molecule type" value="Genomic_DNA"/>
</dbReference>
<keyword evidence="5" id="KW-0067">ATP-binding</keyword>
<dbReference type="GO" id="GO:0006429">
    <property type="term" value="P:leucyl-tRNA aminoacylation"/>
    <property type="evidence" value="ECO:0007669"/>
    <property type="project" value="InterPro"/>
</dbReference>
<dbReference type="InterPro" id="IPR002302">
    <property type="entry name" value="Leu-tRNA-ligase"/>
</dbReference>
<keyword evidence="4" id="KW-0547">Nucleotide-binding</keyword>
<dbReference type="InterPro" id="IPR013155">
    <property type="entry name" value="M/V/L/I-tRNA-synth_anticd-bd"/>
</dbReference>
<dbReference type="PANTHER" id="PTHR43740:SF2">
    <property type="entry name" value="LEUCINE--TRNA LIGASE, MITOCHONDRIAL"/>
    <property type="match status" value="1"/>
</dbReference>
<gene>
    <name evidence="10" type="ORF">S01H4_56112</name>
</gene>
<evidence type="ECO:0000256" key="3">
    <source>
        <dbReference type="ARBA" id="ARBA00022598"/>
    </source>
</evidence>
<evidence type="ECO:0000256" key="8">
    <source>
        <dbReference type="ARBA" id="ARBA00047469"/>
    </source>
</evidence>
<dbReference type="GO" id="GO:0004823">
    <property type="term" value="F:leucine-tRNA ligase activity"/>
    <property type="evidence" value="ECO:0007669"/>
    <property type="project" value="UniProtKB-EC"/>
</dbReference>
<evidence type="ECO:0000313" key="10">
    <source>
        <dbReference type="EMBL" id="GAH11371.1"/>
    </source>
</evidence>